<evidence type="ECO:0000256" key="1">
    <source>
        <dbReference type="SAM" id="SignalP"/>
    </source>
</evidence>
<dbReference type="OrthoDB" id="9790023at2"/>
<evidence type="ECO:0000313" key="3">
    <source>
        <dbReference type="EMBL" id="SEU08048.1"/>
    </source>
</evidence>
<feature type="chain" id="PRO_5010514897" evidence="1">
    <location>
        <begin position="20"/>
        <end position="290"/>
    </location>
</feature>
<name>X5DES0_9BACT</name>
<dbReference type="KEGG" id="dori:FH5T_22075"/>
<dbReference type="RefSeq" id="WP_038563365.1">
    <property type="nucleotide sequence ID" value="NZ_FOHT01000041.1"/>
</dbReference>
<evidence type="ECO:0000313" key="5">
    <source>
        <dbReference type="Proteomes" id="UP000181981"/>
    </source>
</evidence>
<dbReference type="EMBL" id="CP007451">
    <property type="protein sequence ID" value="AHW61393.1"/>
    <property type="molecule type" value="Genomic_DNA"/>
</dbReference>
<dbReference type="PANTHER" id="PTHR12993">
    <property type="entry name" value="N-ACETYLGLUCOSAMINYL-PHOSPHATIDYLINOSITOL DE-N-ACETYLASE-RELATED"/>
    <property type="match status" value="1"/>
</dbReference>
<keyword evidence="4" id="KW-1185">Reference proteome</keyword>
<feature type="signal peptide" evidence="1">
    <location>
        <begin position="1"/>
        <end position="19"/>
    </location>
</feature>
<dbReference type="GO" id="GO:0016811">
    <property type="term" value="F:hydrolase activity, acting on carbon-nitrogen (but not peptide) bonds, in linear amides"/>
    <property type="evidence" value="ECO:0007669"/>
    <property type="project" value="TreeGrafter"/>
</dbReference>
<evidence type="ECO:0000313" key="2">
    <source>
        <dbReference type="EMBL" id="AHW61393.1"/>
    </source>
</evidence>
<reference evidence="3 5" key="2">
    <citation type="submission" date="2016-10" db="EMBL/GenBank/DDBJ databases">
        <authorList>
            <person name="de Groot N.N."/>
        </authorList>
    </citation>
    <scope>NUCLEOTIDE SEQUENCE [LARGE SCALE GENOMIC DNA]</scope>
    <source>
        <strain evidence="3 5">DSM 25947</strain>
    </source>
</reference>
<keyword evidence="1" id="KW-0732">Signal</keyword>
<dbReference type="eggNOG" id="COG2120">
    <property type="taxonomic scope" value="Bacteria"/>
</dbReference>
<dbReference type="EMBL" id="FOHT01000041">
    <property type="protein sequence ID" value="SEU08048.1"/>
    <property type="molecule type" value="Genomic_DNA"/>
</dbReference>
<dbReference type="STRING" id="1168034.FH5T_22075"/>
<accession>X5DES0</accession>
<sequence length="290" mass="32711">MRTTIILLLSFFFVFATHAQQSKINVVVIGAHPDDADVDVGGTAYQFAQMEHNVLFVSLTNGDAGHFNKGGGALAKIRINEAEEAGKRIGVSYKVLDNHDAELMPTLKLRHDIIRIIRNWNADVVITHRPYDYHPDHRNTANAVQDAAFLVTVPNVAPDVPALKMNPVFLYSHDNFQKPNPFQPDITVDISAVYDKKIYGMAAHESQFFEWLPWLNGILDDVPANEQDRLKWLGKMRLNAPSPAMRKSLEKWYDTETAEKATAVEAFEICEFGRHPSDEDIQILFPMLGK</sequence>
<dbReference type="InterPro" id="IPR024078">
    <property type="entry name" value="LmbE-like_dom_sf"/>
</dbReference>
<protein>
    <submittedName>
        <fullName evidence="2">GlcNAc-PI de-N-acetylase</fullName>
    </submittedName>
    <submittedName>
        <fullName evidence="3">N-acetylglucosaminyl deacetylase, LmbE family</fullName>
    </submittedName>
</protein>
<evidence type="ECO:0000313" key="4">
    <source>
        <dbReference type="Proteomes" id="UP000023772"/>
    </source>
</evidence>
<dbReference type="Proteomes" id="UP000023772">
    <property type="component" value="Chromosome"/>
</dbReference>
<dbReference type="AlphaFoldDB" id="X5DES0"/>
<dbReference type="Proteomes" id="UP000181981">
    <property type="component" value="Unassembled WGS sequence"/>
</dbReference>
<reference evidence="2 4" key="1">
    <citation type="submission" date="2014-03" db="EMBL/GenBank/DDBJ databases">
        <title>Complete genome sequence of a deeply braunched marine Bacteroidia bacterium Draconibacterium orientale type strain FH5T.</title>
        <authorList>
            <person name="Li X."/>
            <person name="Wang X."/>
            <person name="Xie Z."/>
            <person name="Du Z."/>
            <person name="Chen G."/>
        </authorList>
    </citation>
    <scope>NUCLEOTIDE SEQUENCE [LARGE SCALE GENOMIC DNA]</scope>
    <source>
        <strain evidence="2 4">FH5</strain>
    </source>
</reference>
<dbReference type="Gene3D" id="3.40.50.10320">
    <property type="entry name" value="LmbE-like"/>
    <property type="match status" value="1"/>
</dbReference>
<gene>
    <name evidence="2" type="ORF">FH5T_22075</name>
    <name evidence="3" type="ORF">SAMN05444285_1417</name>
</gene>
<dbReference type="PANTHER" id="PTHR12993:SF30">
    <property type="entry name" value="N-ACETYL-ALPHA-D-GLUCOSAMINYL L-MALATE DEACETYLASE 1"/>
    <property type="match status" value="1"/>
</dbReference>
<dbReference type="InterPro" id="IPR003737">
    <property type="entry name" value="GlcNAc_PI_deacetylase-related"/>
</dbReference>
<organism evidence="3 5">
    <name type="scientific">Draconibacterium orientale</name>
    <dbReference type="NCBI Taxonomy" id="1168034"/>
    <lineage>
        <taxon>Bacteria</taxon>
        <taxon>Pseudomonadati</taxon>
        <taxon>Bacteroidota</taxon>
        <taxon>Bacteroidia</taxon>
        <taxon>Marinilabiliales</taxon>
        <taxon>Prolixibacteraceae</taxon>
        <taxon>Draconibacterium</taxon>
    </lineage>
</organism>
<dbReference type="SUPFAM" id="SSF102588">
    <property type="entry name" value="LmbE-like"/>
    <property type="match status" value="1"/>
</dbReference>
<dbReference type="Pfam" id="PF02585">
    <property type="entry name" value="PIG-L"/>
    <property type="match status" value="1"/>
</dbReference>
<proteinExistence type="predicted"/>
<dbReference type="HOGENOM" id="CLU_049311_3_0_10"/>